<dbReference type="PANTHER" id="PTHR30492:SF0">
    <property type="entry name" value="METHYLGLYOXAL SYNTHASE"/>
    <property type="match status" value="1"/>
</dbReference>
<protein>
    <submittedName>
        <fullName evidence="2">NAD(+)/NADH kinase</fullName>
    </submittedName>
</protein>
<dbReference type="InterPro" id="IPR004363">
    <property type="entry name" value="Methylgl_synth"/>
</dbReference>
<accession>A0A939DVN9</accession>
<dbReference type="PANTHER" id="PTHR30492">
    <property type="entry name" value="METHYLGLYOXAL SYNTHASE"/>
    <property type="match status" value="1"/>
</dbReference>
<dbReference type="Pfam" id="PF19279">
    <property type="entry name" value="YegS_C"/>
    <property type="match status" value="1"/>
</dbReference>
<feature type="domain" description="DAGKc" evidence="1">
    <location>
        <begin position="6"/>
        <end position="136"/>
    </location>
</feature>
<organism evidence="2 3">
    <name type="scientific">Microbacterium esteraromaticum</name>
    <dbReference type="NCBI Taxonomy" id="57043"/>
    <lineage>
        <taxon>Bacteria</taxon>
        <taxon>Bacillati</taxon>
        <taxon>Actinomycetota</taxon>
        <taxon>Actinomycetes</taxon>
        <taxon>Micrococcales</taxon>
        <taxon>Microbacteriaceae</taxon>
        <taxon>Microbacterium</taxon>
    </lineage>
</organism>
<evidence type="ECO:0000313" key="2">
    <source>
        <dbReference type="EMBL" id="MBN8205127.1"/>
    </source>
</evidence>
<reference evidence="2" key="1">
    <citation type="submission" date="2020-12" db="EMBL/GenBank/DDBJ databases">
        <title>PHA producing bacteria isolated from mangrove.</title>
        <authorList>
            <person name="Zheng W."/>
            <person name="Yu S."/>
            <person name="Huang Y."/>
        </authorList>
    </citation>
    <scope>NUCLEOTIDE SEQUENCE</scope>
    <source>
        <strain evidence="2">GN8-5</strain>
    </source>
</reference>
<proteinExistence type="predicted"/>
<dbReference type="InterPro" id="IPR001206">
    <property type="entry name" value="Diacylglycerol_kinase_cat_dom"/>
</dbReference>
<sequence length="332" mass="35350">MTASGSEQRHAALVLNPIKVDVLRLRTSLESRSALHGWEPPRFYETTVDDPGTEAARRALADGASAVLVAGGDGTVRAVAEAMAGSDVPFAVLPGGTGNLFARNMSLPLTQPESMMNAVFTGFTHPVDMGWAMLTRDDGSEDEHGFVVLAGMGRDADMIAKTNPDLKKSVGWVAYLDGAARSLPGAKPFRIVFQVDDGKLHSAKVQSMLFANCGALPAGIALMPDASLDDGQLDIAVIQPSGPLGWLGLWRKIWWDNSVLRRSRAGRLVLQRRGRDASIRYLTGGTAEAAMVSPTSIELDGDEFGAAVRMRCRVQPGALKIVLPSGHDTSGF</sequence>
<dbReference type="Proteomes" id="UP000664385">
    <property type="component" value="Unassembled WGS sequence"/>
</dbReference>
<dbReference type="SUPFAM" id="SSF111331">
    <property type="entry name" value="NAD kinase/diacylglycerol kinase-like"/>
    <property type="match status" value="1"/>
</dbReference>
<name>A0A939DVN9_9MICO</name>
<dbReference type="Gene3D" id="2.60.200.40">
    <property type="match status" value="1"/>
</dbReference>
<dbReference type="InterPro" id="IPR016064">
    <property type="entry name" value="NAD/diacylglycerol_kinase_sf"/>
</dbReference>
<dbReference type="RefSeq" id="WP_179409174.1">
    <property type="nucleotide sequence ID" value="NZ_CP063379.1"/>
</dbReference>
<dbReference type="EMBL" id="JAEMWU010000001">
    <property type="protein sequence ID" value="MBN8205127.1"/>
    <property type="molecule type" value="Genomic_DNA"/>
</dbReference>
<comment type="caution">
    <text evidence="2">The sequence shown here is derived from an EMBL/GenBank/DDBJ whole genome shotgun (WGS) entry which is preliminary data.</text>
</comment>
<keyword evidence="2" id="KW-0418">Kinase</keyword>
<evidence type="ECO:0000259" key="1">
    <source>
        <dbReference type="PROSITE" id="PS50146"/>
    </source>
</evidence>
<dbReference type="PROSITE" id="PS50146">
    <property type="entry name" value="DAGK"/>
    <property type="match status" value="1"/>
</dbReference>
<dbReference type="Pfam" id="PF00781">
    <property type="entry name" value="DAGK_cat"/>
    <property type="match status" value="1"/>
</dbReference>
<dbReference type="InterPro" id="IPR017438">
    <property type="entry name" value="ATP-NAD_kinase_N"/>
</dbReference>
<dbReference type="InterPro" id="IPR045540">
    <property type="entry name" value="YegS/DAGK_C"/>
</dbReference>
<evidence type="ECO:0000313" key="3">
    <source>
        <dbReference type="Proteomes" id="UP000664385"/>
    </source>
</evidence>
<dbReference type="GO" id="GO:0005829">
    <property type="term" value="C:cytosol"/>
    <property type="evidence" value="ECO:0007669"/>
    <property type="project" value="TreeGrafter"/>
</dbReference>
<keyword evidence="2" id="KW-0808">Transferase</keyword>
<gene>
    <name evidence="2" type="ORF">JF543_04040</name>
</gene>
<dbReference type="GO" id="GO:0016301">
    <property type="term" value="F:kinase activity"/>
    <property type="evidence" value="ECO:0007669"/>
    <property type="project" value="UniProtKB-KW"/>
</dbReference>
<dbReference type="GO" id="GO:0019242">
    <property type="term" value="P:methylglyoxal biosynthetic process"/>
    <property type="evidence" value="ECO:0007669"/>
    <property type="project" value="InterPro"/>
</dbReference>
<dbReference type="AlphaFoldDB" id="A0A939DVN9"/>
<dbReference type="GO" id="GO:0008929">
    <property type="term" value="F:methylglyoxal synthase activity"/>
    <property type="evidence" value="ECO:0007669"/>
    <property type="project" value="InterPro"/>
</dbReference>
<dbReference type="Gene3D" id="3.40.50.10330">
    <property type="entry name" value="Probable inorganic polyphosphate/atp-NAD kinase, domain 1"/>
    <property type="match status" value="1"/>
</dbReference>